<dbReference type="Proteomes" id="UP000283474">
    <property type="component" value="Chromosome"/>
</dbReference>
<dbReference type="RefSeq" id="WP_128354768.1">
    <property type="nucleotide sequence ID" value="NZ_CP022987.1"/>
</dbReference>
<evidence type="ECO:0000256" key="3">
    <source>
        <dbReference type="ARBA" id="ARBA00023080"/>
    </source>
</evidence>
<accession>A0A410GBR2</accession>
<organism evidence="5 6">
    <name type="scientific">Pollutimonas thiosulfatoxidans</name>
    <dbReference type="NCBI Taxonomy" id="2028345"/>
    <lineage>
        <taxon>Bacteria</taxon>
        <taxon>Pseudomonadati</taxon>
        <taxon>Pseudomonadota</taxon>
        <taxon>Betaproteobacteria</taxon>
        <taxon>Burkholderiales</taxon>
        <taxon>Alcaligenaceae</taxon>
        <taxon>Pollutimonas</taxon>
    </lineage>
</organism>
<comment type="subcellular location">
    <subcellularLocation>
        <location evidence="4">Cytoplasm</location>
    </subcellularLocation>
</comment>
<dbReference type="GO" id="GO:0036221">
    <property type="term" value="F:UTP diphosphatase activity"/>
    <property type="evidence" value="ECO:0007669"/>
    <property type="project" value="RHEA"/>
</dbReference>
<dbReference type="SUPFAM" id="SSF52972">
    <property type="entry name" value="ITPase-like"/>
    <property type="match status" value="1"/>
</dbReference>
<dbReference type="OrthoDB" id="9807767at2"/>
<evidence type="ECO:0000313" key="6">
    <source>
        <dbReference type="Proteomes" id="UP000283474"/>
    </source>
</evidence>
<dbReference type="HAMAP" id="MF_00528">
    <property type="entry name" value="Maf"/>
    <property type="match status" value="1"/>
</dbReference>
<keyword evidence="3 4" id="KW-0546">Nucleotide metabolism</keyword>
<dbReference type="GO" id="GO:0036218">
    <property type="term" value="F:dTTP diphosphatase activity"/>
    <property type="evidence" value="ECO:0007669"/>
    <property type="project" value="RHEA"/>
</dbReference>
<dbReference type="Pfam" id="PF02545">
    <property type="entry name" value="Maf"/>
    <property type="match status" value="1"/>
</dbReference>
<keyword evidence="2 4" id="KW-0378">Hydrolase</keyword>
<dbReference type="InterPro" id="IPR003697">
    <property type="entry name" value="Maf-like"/>
</dbReference>
<comment type="catalytic activity">
    <reaction evidence="4">
        <text>dTTP + H2O = dTMP + diphosphate + H(+)</text>
        <dbReference type="Rhea" id="RHEA:28534"/>
        <dbReference type="ChEBI" id="CHEBI:15377"/>
        <dbReference type="ChEBI" id="CHEBI:15378"/>
        <dbReference type="ChEBI" id="CHEBI:33019"/>
        <dbReference type="ChEBI" id="CHEBI:37568"/>
        <dbReference type="ChEBI" id="CHEBI:63528"/>
        <dbReference type="EC" id="3.6.1.9"/>
    </reaction>
</comment>
<dbReference type="AlphaFoldDB" id="A0A410GBR2"/>
<comment type="catalytic activity">
    <reaction evidence="4">
        <text>UTP + H2O = UMP + diphosphate + H(+)</text>
        <dbReference type="Rhea" id="RHEA:29395"/>
        <dbReference type="ChEBI" id="CHEBI:15377"/>
        <dbReference type="ChEBI" id="CHEBI:15378"/>
        <dbReference type="ChEBI" id="CHEBI:33019"/>
        <dbReference type="ChEBI" id="CHEBI:46398"/>
        <dbReference type="ChEBI" id="CHEBI:57865"/>
        <dbReference type="EC" id="3.6.1.9"/>
    </reaction>
</comment>
<dbReference type="GO" id="GO:0005737">
    <property type="term" value="C:cytoplasm"/>
    <property type="evidence" value="ECO:0007669"/>
    <property type="project" value="UniProtKB-SubCell"/>
</dbReference>
<evidence type="ECO:0000313" key="5">
    <source>
        <dbReference type="EMBL" id="QAA93724.1"/>
    </source>
</evidence>
<dbReference type="Gene3D" id="3.90.950.10">
    <property type="match status" value="1"/>
</dbReference>
<dbReference type="EMBL" id="CP022987">
    <property type="protein sequence ID" value="QAA93724.1"/>
    <property type="molecule type" value="Genomic_DNA"/>
</dbReference>
<feature type="site" description="Important for substrate specificity" evidence="4">
    <location>
        <position position="14"/>
    </location>
</feature>
<dbReference type="CDD" id="cd00555">
    <property type="entry name" value="Maf"/>
    <property type="match status" value="1"/>
</dbReference>
<comment type="similarity">
    <text evidence="4">Belongs to the Maf family. YhdE subfamily.</text>
</comment>
<evidence type="ECO:0000256" key="1">
    <source>
        <dbReference type="ARBA" id="ARBA00001968"/>
    </source>
</evidence>
<comment type="cofactor">
    <cofactor evidence="1 4">
        <name>a divalent metal cation</name>
        <dbReference type="ChEBI" id="CHEBI:60240"/>
    </cofactor>
</comment>
<dbReference type="PANTHER" id="PTHR43213">
    <property type="entry name" value="BIFUNCTIONAL DTTP/UTP PYROPHOSPHATASE/METHYLTRANSFERASE PROTEIN-RELATED"/>
    <property type="match status" value="1"/>
</dbReference>
<dbReference type="PANTHER" id="PTHR43213:SF5">
    <property type="entry name" value="BIFUNCTIONAL DTTP_UTP PYROPHOSPHATASE_METHYLTRANSFERASE PROTEIN-RELATED"/>
    <property type="match status" value="1"/>
</dbReference>
<dbReference type="InterPro" id="IPR029001">
    <property type="entry name" value="ITPase-like_fam"/>
</dbReference>
<gene>
    <name evidence="5" type="ORF">CKA81_07630</name>
</gene>
<dbReference type="GO" id="GO:0009117">
    <property type="term" value="P:nucleotide metabolic process"/>
    <property type="evidence" value="ECO:0007669"/>
    <property type="project" value="UniProtKB-KW"/>
</dbReference>
<feature type="site" description="Important for substrate specificity" evidence="4">
    <location>
        <position position="171"/>
    </location>
</feature>
<comment type="caution">
    <text evidence="4">Lacks conserved residue(s) required for the propagation of feature annotation.</text>
</comment>
<keyword evidence="4" id="KW-0963">Cytoplasm</keyword>
<name>A0A410GBR2_9BURK</name>
<protein>
    <recommendedName>
        <fullName evidence="4">dTTP/UTP pyrophosphatase</fullName>
        <shortName evidence="4">dTTPase/UTPase</shortName>
        <ecNumber evidence="4">3.6.1.9</ecNumber>
    </recommendedName>
    <alternativeName>
        <fullName evidence="4">Nucleoside triphosphate pyrophosphatase</fullName>
    </alternativeName>
    <alternativeName>
        <fullName evidence="4">Nucleotide pyrophosphatase</fullName>
        <shortName evidence="4">Nucleotide PPase</shortName>
    </alternativeName>
</protein>
<reference evidence="5 6" key="1">
    <citation type="submission" date="2017-08" db="EMBL/GenBank/DDBJ databases">
        <authorList>
            <person name="Park S.-J."/>
            <person name="Kim H."/>
        </authorList>
    </citation>
    <scope>NUCLEOTIDE SEQUENCE [LARGE SCALE GENOMIC DNA]</scope>
    <source>
        <strain evidence="6">ye3</strain>
    </source>
</reference>
<dbReference type="PIRSF" id="PIRSF006305">
    <property type="entry name" value="Maf"/>
    <property type="match status" value="1"/>
</dbReference>
<evidence type="ECO:0000256" key="4">
    <source>
        <dbReference type="HAMAP-Rule" id="MF_00528"/>
    </source>
</evidence>
<keyword evidence="6" id="KW-1185">Reference proteome</keyword>
<comment type="function">
    <text evidence="4">Nucleoside triphosphate pyrophosphatase that hydrolyzes dTTP and UTP. May have a dual role in cell division arrest and in preventing the incorporation of modified nucleotides into cellular nucleic acids.</text>
</comment>
<dbReference type="KEGG" id="pus:CKA81_07630"/>
<dbReference type="NCBIfam" id="TIGR00172">
    <property type="entry name" value="maf"/>
    <property type="match status" value="1"/>
</dbReference>
<dbReference type="EC" id="3.6.1.9" evidence="4"/>
<feature type="active site" description="Proton acceptor" evidence="4">
    <location>
        <position position="88"/>
    </location>
</feature>
<sequence length="208" mass="22340">MKSLPIYLASASPRRHELLLQMGVPHQVLAVPAPDGEDEPQLPGEAPEVYVRRTARDKAIRAREWVARQHRALEAGALSLSTPILSADTTVILGGDILGKPLDIEDARTMLQRLSGRTHAVHTAIVIAHAGVLLEDVSITEVRFKALTASEIDSYCHSGEPLGKAGAYGIQGKAGRFVAYISGSYTGVMGLPLYETGRLLDQLSSPKV</sequence>
<feature type="site" description="Important for substrate specificity" evidence="4">
    <location>
        <position position="89"/>
    </location>
</feature>
<evidence type="ECO:0000256" key="2">
    <source>
        <dbReference type="ARBA" id="ARBA00022801"/>
    </source>
</evidence>
<proteinExistence type="inferred from homology"/>